<dbReference type="InterPro" id="IPR040079">
    <property type="entry name" value="Glutathione_S-Trfase"/>
</dbReference>
<dbReference type="PANTHER" id="PTHR43968:SF6">
    <property type="entry name" value="GLUTATHIONE S-TRANSFERASE OMEGA"/>
    <property type="match status" value="1"/>
</dbReference>
<reference evidence="3" key="1">
    <citation type="submission" date="2022-11" db="EMBL/GenBank/DDBJ databases">
        <title>Genome Sequence of Cubamyces cubensis.</title>
        <authorList>
            <person name="Buettner E."/>
        </authorList>
    </citation>
    <scope>NUCLEOTIDE SEQUENCE</scope>
    <source>
        <strain evidence="3">MPL-01</strain>
    </source>
</reference>
<name>A0AAD7TX83_9APHY</name>
<feature type="domain" description="GST N-terminal" evidence="2">
    <location>
        <begin position="5"/>
        <end position="96"/>
    </location>
</feature>
<evidence type="ECO:0000313" key="3">
    <source>
        <dbReference type="EMBL" id="KAJ8488213.1"/>
    </source>
</evidence>
<dbReference type="GO" id="GO:0005737">
    <property type="term" value="C:cytoplasm"/>
    <property type="evidence" value="ECO:0007669"/>
    <property type="project" value="TreeGrafter"/>
</dbReference>
<evidence type="ECO:0000256" key="1">
    <source>
        <dbReference type="SAM" id="MobiDB-lite"/>
    </source>
</evidence>
<gene>
    <name evidence="3" type="ORF">ONZ51_g3689</name>
</gene>
<dbReference type="SUPFAM" id="SSF52833">
    <property type="entry name" value="Thioredoxin-like"/>
    <property type="match status" value="1"/>
</dbReference>
<evidence type="ECO:0000313" key="4">
    <source>
        <dbReference type="Proteomes" id="UP001215151"/>
    </source>
</evidence>
<keyword evidence="4" id="KW-1185">Reference proteome</keyword>
<dbReference type="Pfam" id="PF13417">
    <property type="entry name" value="GST_N_3"/>
    <property type="match status" value="1"/>
</dbReference>
<dbReference type="Proteomes" id="UP001215151">
    <property type="component" value="Unassembled WGS sequence"/>
</dbReference>
<dbReference type="Gene3D" id="1.20.1050.10">
    <property type="match status" value="1"/>
</dbReference>
<dbReference type="SUPFAM" id="SSF47616">
    <property type="entry name" value="GST C-terminal domain-like"/>
    <property type="match status" value="1"/>
</dbReference>
<protein>
    <recommendedName>
        <fullName evidence="2">GST N-terminal domain-containing protein</fullName>
    </recommendedName>
</protein>
<dbReference type="SFLD" id="SFLDG00358">
    <property type="entry name" value="Main_(cytGST)"/>
    <property type="match status" value="1"/>
</dbReference>
<dbReference type="CDD" id="cd00570">
    <property type="entry name" value="GST_N_family"/>
    <property type="match status" value="1"/>
</dbReference>
<dbReference type="InterPro" id="IPR036249">
    <property type="entry name" value="Thioredoxin-like_sf"/>
</dbReference>
<dbReference type="InterPro" id="IPR050983">
    <property type="entry name" value="GST_Omega/HSP26"/>
</dbReference>
<dbReference type="InterPro" id="IPR004045">
    <property type="entry name" value="Glutathione_S-Trfase_N"/>
</dbReference>
<sequence>MPFTQRITLYTASYSPYGQRVRMALEEARADYIVYEIKPHDQPDWFRTKVSPLGKIPVITFGGPDVPPDQPSAESVKLFESLPLLEFCVDVFPEAKFLPADPVLRAKARAFIAIYENYVNNPFIDVLLYRKPVDSLLQGLERLQAALPPTGFAIGEWSMAEIGVVPFLARMFFYLEHDIGNYDEEGEKKMRDAFASTRFARLRKYVQEASERPSFKTSWISDTGERAQYKPEDPGGPNAVAKTAQQTANGERV</sequence>
<feature type="compositionally biased region" description="Polar residues" evidence="1">
    <location>
        <begin position="243"/>
        <end position="253"/>
    </location>
</feature>
<organism evidence="3 4">
    <name type="scientific">Trametes cubensis</name>
    <dbReference type="NCBI Taxonomy" id="1111947"/>
    <lineage>
        <taxon>Eukaryota</taxon>
        <taxon>Fungi</taxon>
        <taxon>Dikarya</taxon>
        <taxon>Basidiomycota</taxon>
        <taxon>Agaricomycotina</taxon>
        <taxon>Agaricomycetes</taxon>
        <taxon>Polyporales</taxon>
        <taxon>Polyporaceae</taxon>
        <taxon>Trametes</taxon>
    </lineage>
</organism>
<proteinExistence type="predicted"/>
<dbReference type="Gene3D" id="3.40.30.10">
    <property type="entry name" value="Glutaredoxin"/>
    <property type="match status" value="1"/>
</dbReference>
<dbReference type="EMBL" id="JAPEVG010000066">
    <property type="protein sequence ID" value="KAJ8488213.1"/>
    <property type="molecule type" value="Genomic_DNA"/>
</dbReference>
<dbReference type="SFLD" id="SFLDS00019">
    <property type="entry name" value="Glutathione_Transferase_(cytos"/>
    <property type="match status" value="1"/>
</dbReference>
<comment type="caution">
    <text evidence="3">The sequence shown here is derived from an EMBL/GenBank/DDBJ whole genome shotgun (WGS) entry which is preliminary data.</text>
</comment>
<dbReference type="AlphaFoldDB" id="A0AAD7TX83"/>
<feature type="compositionally biased region" description="Basic and acidic residues" evidence="1">
    <location>
        <begin position="223"/>
        <end position="233"/>
    </location>
</feature>
<feature type="region of interest" description="Disordered" evidence="1">
    <location>
        <begin position="210"/>
        <end position="253"/>
    </location>
</feature>
<evidence type="ECO:0000259" key="2">
    <source>
        <dbReference type="PROSITE" id="PS50404"/>
    </source>
</evidence>
<dbReference type="PROSITE" id="PS50404">
    <property type="entry name" value="GST_NTER"/>
    <property type="match status" value="1"/>
</dbReference>
<dbReference type="PANTHER" id="PTHR43968">
    <property type="match status" value="1"/>
</dbReference>
<accession>A0AAD7TX83</accession>
<dbReference type="InterPro" id="IPR036282">
    <property type="entry name" value="Glutathione-S-Trfase_C_sf"/>
</dbReference>